<name>A0ABZ3C7K5_9ACTN</name>
<evidence type="ECO:0008006" key="4">
    <source>
        <dbReference type="Google" id="ProtNLM"/>
    </source>
</evidence>
<evidence type="ECO:0000313" key="3">
    <source>
        <dbReference type="Proteomes" id="UP001434337"/>
    </source>
</evidence>
<keyword evidence="3" id="KW-1185">Reference proteome</keyword>
<feature type="transmembrane region" description="Helical" evidence="1">
    <location>
        <begin position="213"/>
        <end position="234"/>
    </location>
</feature>
<dbReference type="EMBL" id="CP115965">
    <property type="protein sequence ID" value="WZW98767.1"/>
    <property type="molecule type" value="Genomic_DNA"/>
</dbReference>
<keyword evidence="1" id="KW-1133">Transmembrane helix</keyword>
<feature type="transmembrane region" description="Helical" evidence="1">
    <location>
        <begin position="145"/>
        <end position="165"/>
    </location>
</feature>
<organism evidence="2 3">
    <name type="scientific">Propioniciclava soli</name>
    <dbReference type="NCBI Taxonomy" id="2775081"/>
    <lineage>
        <taxon>Bacteria</taxon>
        <taxon>Bacillati</taxon>
        <taxon>Actinomycetota</taxon>
        <taxon>Actinomycetes</taxon>
        <taxon>Propionibacteriales</taxon>
        <taxon>Propionibacteriaceae</taxon>
        <taxon>Propioniciclava</taxon>
    </lineage>
</organism>
<accession>A0ABZ3C7K5</accession>
<dbReference type="RefSeq" id="WP_232550248.1">
    <property type="nucleotide sequence ID" value="NZ_CP115965.1"/>
</dbReference>
<evidence type="ECO:0000256" key="1">
    <source>
        <dbReference type="SAM" id="Phobius"/>
    </source>
</evidence>
<keyword evidence="1" id="KW-0472">Membrane</keyword>
<feature type="transmembrane region" description="Helical" evidence="1">
    <location>
        <begin position="76"/>
        <end position="106"/>
    </location>
</feature>
<proteinExistence type="predicted"/>
<gene>
    <name evidence="2" type="ORF">PCC79_00740</name>
</gene>
<feature type="transmembrane region" description="Helical" evidence="1">
    <location>
        <begin position="172"/>
        <end position="193"/>
    </location>
</feature>
<sequence length="244" mass="26564">MAVVLLLIASPGLFGWWLVSDYALVDRYDHFTLALSSLVPLAFPLLTTLLYGLYFSQELSAGAWLPLQLRRGRRGYLLRHLGRAAALGFVAGAVMIVIVGVLTLWATPKFGWVTYFPDPGARVPAERFTFAQLLPLGDAAFLSSYAAWVGVHAALYGMLGVLALVNVSNRLLALALPAVGQFLIDFLLAVLGLERWGMIAAVFPFNLRQIPLYVPMLSTLAFLLIVAALAAWTLSARRSPAGYQ</sequence>
<protein>
    <recommendedName>
        <fullName evidence="4">ABC transporter permease</fullName>
    </recommendedName>
</protein>
<keyword evidence="1" id="KW-0812">Transmembrane</keyword>
<dbReference type="Proteomes" id="UP001434337">
    <property type="component" value="Chromosome"/>
</dbReference>
<feature type="transmembrane region" description="Helical" evidence="1">
    <location>
        <begin position="31"/>
        <end position="55"/>
    </location>
</feature>
<evidence type="ECO:0000313" key="2">
    <source>
        <dbReference type="EMBL" id="WZW98767.1"/>
    </source>
</evidence>
<reference evidence="2 3" key="1">
    <citation type="journal article" date="2023" name="Environ Microbiome">
        <title>A coral-associated actinobacterium mitigates coral bleaching under heat stress.</title>
        <authorList>
            <person name="Li J."/>
            <person name="Zou Y."/>
            <person name="Li Q."/>
            <person name="Zhang J."/>
            <person name="Bourne D.G."/>
            <person name="Lyu Y."/>
            <person name="Liu C."/>
            <person name="Zhang S."/>
        </authorList>
    </citation>
    <scope>NUCLEOTIDE SEQUENCE [LARGE SCALE GENOMIC DNA]</scope>
    <source>
        <strain evidence="2 3">SCSIO 13291</strain>
    </source>
</reference>